<dbReference type="PANTHER" id="PTHR46182">
    <property type="entry name" value="FI19480P1"/>
    <property type="match status" value="1"/>
</dbReference>
<dbReference type="InterPro" id="IPR029865">
    <property type="entry name" value="KIAA0319-like"/>
</dbReference>
<feature type="region of interest" description="Disordered" evidence="1">
    <location>
        <begin position="525"/>
        <end position="580"/>
    </location>
</feature>
<dbReference type="STRING" id="33528.ENSGAFP00000025548"/>
<dbReference type="InterPro" id="IPR035986">
    <property type="entry name" value="PKD_dom_sf"/>
</dbReference>
<dbReference type="Pfam" id="PF22352">
    <property type="entry name" value="K319L-like_PKD"/>
    <property type="match status" value="3"/>
</dbReference>
<dbReference type="SMART" id="SM00089">
    <property type="entry name" value="PKD"/>
    <property type="match status" value="3"/>
</dbReference>
<sequence length="580" mass="64378">MTSESRENTIVLAWLAIQLPRNSITLYGNQSTDDHDNLSYEWSLSPESKDKVVEMQRRRVGMGRSRCTGLTVSCGFQGVRTPILQLSAMQEGDYTFQLTVTDSAGQQDTSKVTVIVQPGQNRLRMFHRTRTFLLVDLPKNTAEKNNQPPVADAGPEKELTLPVDETTLDGRKSSDDQKIASYHWTKTSGPDGVKINNADKAVATVTGLEVGEYQFTLTVTDDRKLQSSDTVKVIVREGQWAVLDRVTEPIRRPAVTVCPCHPPEKDRPPVAWVLSSPPVSLPVRTAALDGSRSSDDKGGLSFLWSRDDSSPAAGVRRSAPPAVSRFWFWYRFLMVDVLNNSDHQAVLFLGNLVEGKYSFTLQVTDSKGQSSSDRGTVEVRPDPWQRDLVELVLEVSVSQVTQRQRDLLLRQVGVLLGVLDSDIIVREIGAFGEHSTRLVFLVSGGPGRPPLSGRSVTLSLRSKLRRQKNDFLIFKAQRIDTVVCQLNCSGHGECDSFTRKCVCRPFWMENFLRAQLGDAESNCVRLKPPPGPASSALMHSDSDLYSDEGQERGHLLRPQNGSLNNGQGPPRAKKPREELL</sequence>
<dbReference type="GO" id="GO:0016020">
    <property type="term" value="C:membrane"/>
    <property type="evidence" value="ECO:0007669"/>
    <property type="project" value="TreeGrafter"/>
</dbReference>
<dbReference type="Gene3D" id="2.60.40.10">
    <property type="entry name" value="Immunoglobulins"/>
    <property type="match status" value="3"/>
</dbReference>
<dbReference type="CDD" id="cd00146">
    <property type="entry name" value="PKD"/>
    <property type="match status" value="2"/>
</dbReference>
<evidence type="ECO:0000313" key="3">
    <source>
        <dbReference type="EMBL" id="PWA30149.1"/>
    </source>
</evidence>
<gene>
    <name evidence="3" type="ORF">CCH79_00020142</name>
</gene>
<dbReference type="GO" id="GO:0001764">
    <property type="term" value="P:neuron migration"/>
    <property type="evidence" value="ECO:0007669"/>
    <property type="project" value="TreeGrafter"/>
</dbReference>
<accession>A0A315W3H9</accession>
<name>A0A315W3H9_GAMAF</name>
<dbReference type="InterPro" id="IPR056502">
    <property type="entry name" value="KIAA0319-like_C"/>
</dbReference>
<dbReference type="GO" id="GO:0005794">
    <property type="term" value="C:Golgi apparatus"/>
    <property type="evidence" value="ECO:0007669"/>
    <property type="project" value="TreeGrafter"/>
</dbReference>
<feature type="domain" description="PKD/Chitinase" evidence="2">
    <location>
        <begin position="150"/>
        <end position="238"/>
    </location>
</feature>
<dbReference type="InterPro" id="IPR013783">
    <property type="entry name" value="Ig-like_fold"/>
</dbReference>
<evidence type="ECO:0000259" key="2">
    <source>
        <dbReference type="SMART" id="SM00089"/>
    </source>
</evidence>
<proteinExistence type="predicted"/>
<dbReference type="Proteomes" id="UP000250572">
    <property type="component" value="Unassembled WGS sequence"/>
</dbReference>
<reference evidence="3 4" key="1">
    <citation type="journal article" date="2018" name="G3 (Bethesda)">
        <title>A High-Quality Reference Genome for the Invasive Mosquitofish Gambusia affinis Using a Chicago Library.</title>
        <authorList>
            <person name="Hoffberg S.L."/>
            <person name="Troendle N.J."/>
            <person name="Glenn T.C."/>
            <person name="Mahmud O."/>
            <person name="Louha S."/>
            <person name="Chalopin D."/>
            <person name="Bennetzen J.L."/>
            <person name="Mauricio R."/>
        </authorList>
    </citation>
    <scope>NUCLEOTIDE SEQUENCE [LARGE SCALE GENOMIC DNA]</scope>
    <source>
        <strain evidence="3">NE01/NJP1002.9</strain>
        <tissue evidence="3">Muscle</tissue>
    </source>
</reference>
<dbReference type="Pfam" id="PF23620">
    <property type="entry name" value="KIAA0319"/>
    <property type="match status" value="1"/>
</dbReference>
<feature type="domain" description="PKD/Chitinase" evidence="2">
    <location>
        <begin position="270"/>
        <end position="382"/>
    </location>
</feature>
<protein>
    <recommendedName>
        <fullName evidence="2">PKD/Chitinase domain-containing protein</fullName>
    </recommendedName>
</protein>
<dbReference type="GO" id="GO:0031410">
    <property type="term" value="C:cytoplasmic vesicle"/>
    <property type="evidence" value="ECO:0007669"/>
    <property type="project" value="TreeGrafter"/>
</dbReference>
<dbReference type="EMBL" id="NHOQ01000459">
    <property type="protein sequence ID" value="PWA30149.1"/>
    <property type="molecule type" value="Genomic_DNA"/>
</dbReference>
<dbReference type="SUPFAM" id="SSF49299">
    <property type="entry name" value="PKD domain"/>
    <property type="match status" value="2"/>
</dbReference>
<dbReference type="InterPro" id="IPR022409">
    <property type="entry name" value="PKD/Chitinase_dom"/>
</dbReference>
<keyword evidence="4" id="KW-1185">Reference proteome</keyword>
<feature type="region of interest" description="Disordered" evidence="1">
    <location>
        <begin position="140"/>
        <end position="176"/>
    </location>
</feature>
<dbReference type="FunFam" id="2.60.40.10:FF:000319">
    <property type="entry name" value="Dyslexia-associated protein KIAA0319 homolog"/>
    <property type="match status" value="1"/>
</dbReference>
<organism evidence="3 4">
    <name type="scientific">Gambusia affinis</name>
    <name type="common">Western mosquitofish</name>
    <name type="synonym">Heterandria affinis</name>
    <dbReference type="NCBI Taxonomy" id="33528"/>
    <lineage>
        <taxon>Eukaryota</taxon>
        <taxon>Metazoa</taxon>
        <taxon>Chordata</taxon>
        <taxon>Craniata</taxon>
        <taxon>Vertebrata</taxon>
        <taxon>Euteleostomi</taxon>
        <taxon>Actinopterygii</taxon>
        <taxon>Neopterygii</taxon>
        <taxon>Teleostei</taxon>
        <taxon>Neoteleostei</taxon>
        <taxon>Acanthomorphata</taxon>
        <taxon>Ovalentaria</taxon>
        <taxon>Atherinomorphae</taxon>
        <taxon>Cyprinodontiformes</taxon>
        <taxon>Poeciliidae</taxon>
        <taxon>Poeciliinae</taxon>
        <taxon>Gambusia</taxon>
    </lineage>
</organism>
<dbReference type="AlphaFoldDB" id="A0A315W3H9"/>
<evidence type="ECO:0000313" key="4">
    <source>
        <dbReference type="Proteomes" id="UP000250572"/>
    </source>
</evidence>
<dbReference type="PANTHER" id="PTHR46182:SF3">
    <property type="entry name" value="DYSLEXIA-ASSOCIATED PROTEIN KIAA0319-LIKE PROTEIN"/>
    <property type="match status" value="1"/>
</dbReference>
<evidence type="ECO:0000256" key="1">
    <source>
        <dbReference type="SAM" id="MobiDB-lite"/>
    </source>
</evidence>
<comment type="caution">
    <text evidence="3">The sequence shown here is derived from an EMBL/GenBank/DDBJ whole genome shotgun (WGS) entry which is preliminary data.</text>
</comment>
<feature type="domain" description="PKD/Chitinase" evidence="2">
    <location>
        <begin position="10"/>
        <end position="119"/>
    </location>
</feature>